<comment type="caution">
    <text evidence="2">The sequence shown here is derived from an EMBL/GenBank/DDBJ whole genome shotgun (WGS) entry which is preliminary data.</text>
</comment>
<keyword evidence="3" id="KW-1185">Reference proteome</keyword>
<accession>A0ABV5KSS9</accession>
<evidence type="ECO:0000313" key="3">
    <source>
        <dbReference type="Proteomes" id="UP001589747"/>
    </source>
</evidence>
<evidence type="ECO:0000313" key="2">
    <source>
        <dbReference type="EMBL" id="MFB9328287.1"/>
    </source>
</evidence>
<evidence type="ECO:0000256" key="1">
    <source>
        <dbReference type="SAM" id="MobiDB-lite"/>
    </source>
</evidence>
<protein>
    <submittedName>
        <fullName evidence="2">Uncharacterized protein</fullName>
    </submittedName>
</protein>
<proteinExistence type="predicted"/>
<sequence length="453" mass="50126">MSIELTPQGRDTLSRTSEQRPPNILNNSAMRSASGGPTLHPSAMSVLQLQKAVGNRAAQQLLLPRMQPIQRLTASACTSDLCTPAVLPSTSPSKPVQMVRYPLKEGDESNNPYSIPETDQSRNTAKEIVAALHQALEEHREVLKAPKLENGERNTAAKKKDWVEGYMIGVLITSSNKVYITCSGSPPADFKSTVSKFGIVINSNIPKDSAAAIIEGELNNAPGARPVKDSANHIHLEQDHEHQEHPEVGAVAGKCAAPKLIWHLIEETKEQPVAMSEILFAPEGKPNVKINDAQGEERSYGDNDIVPSCLTCQSLVTGLLKQLESYRKFQAEAEAWGRKDREQREQREKEYAIQEELEKQQAAAYVKKREAAMAAERLNTGQTKLVALVSEITVKLKDKKYKKNSFAMEVLKDVEGYLALIDIEAKNINEREILVNADLLDQLIKQAKKEQEI</sequence>
<dbReference type="EMBL" id="JBHMDO010000033">
    <property type="protein sequence ID" value="MFB9328287.1"/>
    <property type="molecule type" value="Genomic_DNA"/>
</dbReference>
<dbReference type="Proteomes" id="UP001589747">
    <property type="component" value="Unassembled WGS sequence"/>
</dbReference>
<feature type="compositionally biased region" description="Polar residues" evidence="1">
    <location>
        <begin position="9"/>
        <end position="31"/>
    </location>
</feature>
<feature type="region of interest" description="Disordered" evidence="1">
    <location>
        <begin position="1"/>
        <end position="41"/>
    </location>
</feature>
<gene>
    <name evidence="2" type="ORF">ACFFSY_20350</name>
</gene>
<dbReference type="RefSeq" id="WP_377497440.1">
    <property type="nucleotide sequence ID" value="NZ_JBHMDO010000033.1"/>
</dbReference>
<reference evidence="2 3" key="1">
    <citation type="submission" date="2024-09" db="EMBL/GenBank/DDBJ databases">
        <authorList>
            <person name="Sun Q."/>
            <person name="Mori K."/>
        </authorList>
    </citation>
    <scope>NUCLEOTIDE SEQUENCE [LARGE SCALE GENOMIC DNA]</scope>
    <source>
        <strain evidence="2 3">TISTR 2452</strain>
    </source>
</reference>
<name>A0ABV5KSS9_9BACL</name>
<organism evidence="2 3">
    <name type="scientific">Paenibacillus aurantiacus</name>
    <dbReference type="NCBI Taxonomy" id="1936118"/>
    <lineage>
        <taxon>Bacteria</taxon>
        <taxon>Bacillati</taxon>
        <taxon>Bacillota</taxon>
        <taxon>Bacilli</taxon>
        <taxon>Bacillales</taxon>
        <taxon>Paenibacillaceae</taxon>
        <taxon>Paenibacillus</taxon>
    </lineage>
</organism>